<keyword evidence="9" id="KW-1185">Reference proteome</keyword>
<evidence type="ECO:0000256" key="6">
    <source>
        <dbReference type="ARBA" id="ARBA00023033"/>
    </source>
</evidence>
<keyword evidence="4 7" id="KW-0560">Oxidoreductase</keyword>
<dbReference type="SUPFAM" id="SSF48264">
    <property type="entry name" value="Cytochrome P450"/>
    <property type="match status" value="1"/>
</dbReference>
<protein>
    <submittedName>
        <fullName evidence="8">Cytochrome P450</fullName>
    </submittedName>
</protein>
<gene>
    <name evidence="8" type="ORF">ACFSJG_26035</name>
</gene>
<dbReference type="Gene3D" id="1.10.630.10">
    <property type="entry name" value="Cytochrome P450"/>
    <property type="match status" value="1"/>
</dbReference>
<organism evidence="8 9">
    <name type="scientific">Rhodococcus gannanensis</name>
    <dbReference type="NCBI Taxonomy" id="1960308"/>
    <lineage>
        <taxon>Bacteria</taxon>
        <taxon>Bacillati</taxon>
        <taxon>Actinomycetota</taxon>
        <taxon>Actinomycetes</taxon>
        <taxon>Mycobacteriales</taxon>
        <taxon>Nocardiaceae</taxon>
        <taxon>Rhodococcus</taxon>
    </lineage>
</organism>
<dbReference type="InterPro" id="IPR017972">
    <property type="entry name" value="Cyt_P450_CS"/>
</dbReference>
<dbReference type="RefSeq" id="WP_378488146.1">
    <property type="nucleotide sequence ID" value="NZ_JBHUFB010000022.1"/>
</dbReference>
<dbReference type="Proteomes" id="UP001597286">
    <property type="component" value="Unassembled WGS sequence"/>
</dbReference>
<evidence type="ECO:0000256" key="4">
    <source>
        <dbReference type="ARBA" id="ARBA00023002"/>
    </source>
</evidence>
<dbReference type="Pfam" id="PF00067">
    <property type="entry name" value="p450"/>
    <property type="match status" value="1"/>
</dbReference>
<evidence type="ECO:0000256" key="3">
    <source>
        <dbReference type="ARBA" id="ARBA00022723"/>
    </source>
</evidence>
<evidence type="ECO:0000313" key="8">
    <source>
        <dbReference type="EMBL" id="MFD1815690.1"/>
    </source>
</evidence>
<dbReference type="PANTHER" id="PTHR24291:SF50">
    <property type="entry name" value="BIFUNCTIONAL ALBAFLAVENONE MONOOXYGENASE_TERPENE SYNTHASE"/>
    <property type="match status" value="1"/>
</dbReference>
<comment type="caution">
    <text evidence="8">The sequence shown here is derived from an EMBL/GenBank/DDBJ whole genome shotgun (WGS) entry which is preliminary data.</text>
</comment>
<dbReference type="InterPro" id="IPR050196">
    <property type="entry name" value="Cytochrome_P450_Monoox"/>
</dbReference>
<dbReference type="InterPro" id="IPR001128">
    <property type="entry name" value="Cyt_P450"/>
</dbReference>
<dbReference type="InterPro" id="IPR002401">
    <property type="entry name" value="Cyt_P450_E_grp-I"/>
</dbReference>
<evidence type="ECO:0000256" key="1">
    <source>
        <dbReference type="ARBA" id="ARBA00010617"/>
    </source>
</evidence>
<evidence type="ECO:0000256" key="2">
    <source>
        <dbReference type="ARBA" id="ARBA00022617"/>
    </source>
</evidence>
<reference evidence="9" key="1">
    <citation type="journal article" date="2019" name="Int. J. Syst. Evol. Microbiol.">
        <title>The Global Catalogue of Microorganisms (GCM) 10K type strain sequencing project: providing services to taxonomists for standard genome sequencing and annotation.</title>
        <authorList>
            <consortium name="The Broad Institute Genomics Platform"/>
            <consortium name="The Broad Institute Genome Sequencing Center for Infectious Disease"/>
            <person name="Wu L."/>
            <person name="Ma J."/>
        </authorList>
    </citation>
    <scope>NUCLEOTIDE SEQUENCE [LARGE SCALE GENOMIC DNA]</scope>
    <source>
        <strain evidence="9">DT72</strain>
    </source>
</reference>
<proteinExistence type="inferred from homology"/>
<keyword evidence="6 7" id="KW-0503">Monooxygenase</keyword>
<evidence type="ECO:0000256" key="7">
    <source>
        <dbReference type="RuleBase" id="RU000461"/>
    </source>
</evidence>
<dbReference type="PROSITE" id="PS00086">
    <property type="entry name" value="CYTOCHROME_P450"/>
    <property type="match status" value="1"/>
</dbReference>
<dbReference type="PANTHER" id="PTHR24291">
    <property type="entry name" value="CYTOCHROME P450 FAMILY 4"/>
    <property type="match status" value="1"/>
</dbReference>
<keyword evidence="2 7" id="KW-0349">Heme</keyword>
<sequence>MTVELSPPGLTIPRPKWRVPLLGDVLGVSPRTPVQDSMRFASELGPIYEREVLGTRFVIVSDPDVVAELSDETRFRKHLTPAVAALRGIAGDGLFTAYTQEPNWRKAHTLLAPAFTQSAMRGYHETMVDVAAELTDHWDRSPGMPIDVATDMTKLTLETIGRTGFSFPFDSFRRRDTHPFVAAMVRALTDAQRKTTPLGMFTTRRRRARHAADVAHLAHVVDEVIRSRRDTSDDAPDDLLDLMLRAERDGDPDRVDELNIRHQVITFLVAGHETTSGALSFALFHLTRRPDLLARAQEEVDRVWGTDPSVRPSYEQVAKLRYMRRILDETLRLWPTAPAYAREAIADTTLQSGHRMAAGDWMLVLIPALHRNSVWGPDADEFDPDRFLPDRMRGRPPHAYKPFGTGERACIGRQFAIHEAVLVLGILLQRYEVASDPGYRLRIEERLTMMPTGFTVTATRR</sequence>
<dbReference type="InterPro" id="IPR036396">
    <property type="entry name" value="Cyt_P450_sf"/>
</dbReference>
<dbReference type="PRINTS" id="PR00385">
    <property type="entry name" value="P450"/>
</dbReference>
<evidence type="ECO:0000313" key="9">
    <source>
        <dbReference type="Proteomes" id="UP001597286"/>
    </source>
</evidence>
<keyword evidence="3 7" id="KW-0479">Metal-binding</keyword>
<dbReference type="CDD" id="cd11068">
    <property type="entry name" value="CYP120A1"/>
    <property type="match status" value="1"/>
</dbReference>
<dbReference type="EMBL" id="JBHUFB010000022">
    <property type="protein sequence ID" value="MFD1815690.1"/>
    <property type="molecule type" value="Genomic_DNA"/>
</dbReference>
<comment type="similarity">
    <text evidence="1 7">Belongs to the cytochrome P450 family.</text>
</comment>
<dbReference type="PRINTS" id="PR00463">
    <property type="entry name" value="EP450I"/>
</dbReference>
<name>A0ABW4PAX7_9NOCA</name>
<evidence type="ECO:0000256" key="5">
    <source>
        <dbReference type="ARBA" id="ARBA00023004"/>
    </source>
</evidence>
<keyword evidence="5 7" id="KW-0408">Iron</keyword>
<accession>A0ABW4PAX7</accession>